<sequence length="103" mass="11323">MTDTSHHGTPNEAEKERPLSAARAIGAAIGQLSELLRLPVESVSSCERAEDGAWQLSVEVLELSRIPDTTSLLASYDVELDPAGELLGYRRTRRYERGRADRG</sequence>
<dbReference type="InterPro" id="IPR008634">
    <property type="entry name" value="Gas-vesicle_GvpO"/>
</dbReference>
<evidence type="ECO:0000313" key="1">
    <source>
        <dbReference type="EMBL" id="XDV68209.1"/>
    </source>
</evidence>
<dbReference type="Pfam" id="PF05800">
    <property type="entry name" value="GvpO"/>
    <property type="match status" value="1"/>
</dbReference>
<accession>A0AB39YDC2</accession>
<name>A0AB39YDC2_9ACTN</name>
<dbReference type="RefSeq" id="WP_133899273.1">
    <property type="nucleotide sequence ID" value="NZ_CP165727.1"/>
</dbReference>
<reference evidence="1" key="1">
    <citation type="submission" date="2024-08" db="EMBL/GenBank/DDBJ databases">
        <authorList>
            <person name="Yu S.T."/>
        </authorList>
    </citation>
    <scope>NUCLEOTIDE SEQUENCE</scope>
    <source>
        <strain evidence="1">R33</strain>
    </source>
</reference>
<dbReference type="PIRSF" id="PIRSF028743">
    <property type="entry name" value="GvpO_protein"/>
    <property type="match status" value="1"/>
</dbReference>
<dbReference type="GO" id="GO:0031412">
    <property type="term" value="P:gas vesicle organization"/>
    <property type="evidence" value="ECO:0007669"/>
    <property type="project" value="InterPro"/>
</dbReference>
<proteinExistence type="predicted"/>
<dbReference type="EMBL" id="CP165727">
    <property type="protein sequence ID" value="XDV68209.1"/>
    <property type="molecule type" value="Genomic_DNA"/>
</dbReference>
<gene>
    <name evidence="1" type="primary">gvpO</name>
    <name evidence="1" type="ORF">AB5J51_37400</name>
</gene>
<organism evidence="1">
    <name type="scientific">Streptomyces sp. R33</name>
    <dbReference type="NCBI Taxonomy" id="3238629"/>
    <lineage>
        <taxon>Bacteria</taxon>
        <taxon>Bacillati</taxon>
        <taxon>Actinomycetota</taxon>
        <taxon>Actinomycetes</taxon>
        <taxon>Kitasatosporales</taxon>
        <taxon>Streptomycetaceae</taxon>
        <taxon>Streptomyces</taxon>
    </lineage>
</organism>
<dbReference type="AlphaFoldDB" id="A0AB39YDC2"/>
<protein>
    <submittedName>
        <fullName evidence="1">Gas vesicle protein GvpO</fullName>
    </submittedName>
</protein>